<evidence type="ECO:0000313" key="9">
    <source>
        <dbReference type="EMBL" id="BAU29312.1"/>
    </source>
</evidence>
<keyword evidence="6 9" id="KW-0418">Kinase</keyword>
<dbReference type="EMBL" id="AP017312">
    <property type="protein sequence ID" value="BAU29312.1"/>
    <property type="molecule type" value="Genomic_DNA"/>
</dbReference>
<keyword evidence="7" id="KW-0067">ATP-binding</keyword>
<dbReference type="InterPro" id="IPR003594">
    <property type="entry name" value="HATPase_dom"/>
</dbReference>
<comment type="catalytic activity">
    <reaction evidence="1">
        <text>ATP + protein L-histidine = ADP + protein N-phospho-L-histidine.</text>
        <dbReference type="EC" id="2.7.13.3"/>
    </reaction>
</comment>
<dbReference type="GO" id="GO:0046983">
    <property type="term" value="F:protein dimerization activity"/>
    <property type="evidence" value="ECO:0007669"/>
    <property type="project" value="InterPro"/>
</dbReference>
<evidence type="ECO:0000256" key="4">
    <source>
        <dbReference type="ARBA" id="ARBA00022679"/>
    </source>
</evidence>
<sequence>MNEILVKQQERKTIISIGMGLLFFIIINLHPMHHFSFYDRSYFLVSHTFLEFFSIFVSFSIFMQAWLTSSRDQNRSHFLIGIVFLCVGMFDLIHTFAYKGMPFFDERYAVARATWLWIAARTTESIGLTFILYKDFDKVSFLQSRIRVLLFACVYMAFFLITVSYFITDLPLLVKEGQGVTLLKFMFEYSISLLHISNVVLLWMYYKKNKSGDLLVVMTGICFILIGEISFTLYKSVNDIENLVGHVYKFFGYFFLLKGIFYPQFQQVYEEKEEVEIKWQETAEKLQESEKKMTTLVMQAQEEERKRVSRELHDGVGQALYSTIVRIKMAKRSIEDQQMREVLQDTESMVGQAMTEVKEIATQLRPSTLDDLGLIPALRSYTTRCRETYRIQIALQVDGIRGRLAPEIETALYRICQEALTNAVKYSGTDVIDITLIHADEHIHMNVQDYGCGFDASRILREGGGGIGMFSMQERASLLLGQVVIRSQQGSGTSIHTYIPVRENTYVQTADYESAGVK</sequence>
<dbReference type="EC" id="2.7.13.3" evidence="2"/>
<proteinExistence type="predicted"/>
<organism evidence="9 10">
    <name type="scientific">Aneurinibacillus soli</name>
    <dbReference type="NCBI Taxonomy" id="1500254"/>
    <lineage>
        <taxon>Bacteria</taxon>
        <taxon>Bacillati</taxon>
        <taxon>Bacillota</taxon>
        <taxon>Bacilli</taxon>
        <taxon>Bacillales</taxon>
        <taxon>Paenibacillaceae</taxon>
        <taxon>Aneurinibacillus group</taxon>
        <taxon>Aneurinibacillus</taxon>
    </lineage>
</organism>
<keyword evidence="10" id="KW-1185">Reference proteome</keyword>
<dbReference type="KEGG" id="asoc:CB4_03499"/>
<evidence type="ECO:0000256" key="1">
    <source>
        <dbReference type="ARBA" id="ARBA00000085"/>
    </source>
</evidence>
<dbReference type="GO" id="GO:0000155">
    <property type="term" value="F:phosphorelay sensor kinase activity"/>
    <property type="evidence" value="ECO:0007669"/>
    <property type="project" value="InterPro"/>
</dbReference>
<keyword evidence="5" id="KW-0547">Nucleotide-binding</keyword>
<dbReference type="Gene3D" id="1.20.5.1930">
    <property type="match status" value="1"/>
</dbReference>
<keyword evidence="8" id="KW-0902">Two-component regulatory system</keyword>
<dbReference type="OrthoDB" id="9760839at2"/>
<dbReference type="CDD" id="cd16917">
    <property type="entry name" value="HATPase_UhpB-NarQ-NarX-like"/>
    <property type="match status" value="1"/>
</dbReference>
<dbReference type="InterPro" id="IPR033425">
    <property type="entry name" value="MASE3"/>
</dbReference>
<dbReference type="InterPro" id="IPR050482">
    <property type="entry name" value="Sensor_HK_TwoCompSys"/>
</dbReference>
<evidence type="ECO:0000256" key="5">
    <source>
        <dbReference type="ARBA" id="ARBA00022741"/>
    </source>
</evidence>
<evidence type="ECO:0000256" key="7">
    <source>
        <dbReference type="ARBA" id="ARBA00022840"/>
    </source>
</evidence>
<name>A0A0U5B4L5_9BACL</name>
<dbReference type="SUPFAM" id="SSF55874">
    <property type="entry name" value="ATPase domain of HSP90 chaperone/DNA topoisomerase II/histidine kinase"/>
    <property type="match status" value="1"/>
</dbReference>
<keyword evidence="3" id="KW-0597">Phosphoprotein</keyword>
<dbReference type="Pfam" id="PF07730">
    <property type="entry name" value="HisKA_3"/>
    <property type="match status" value="1"/>
</dbReference>
<dbReference type="RefSeq" id="WP_096466998.1">
    <property type="nucleotide sequence ID" value="NZ_AP017312.1"/>
</dbReference>
<evidence type="ECO:0000313" key="10">
    <source>
        <dbReference type="Proteomes" id="UP000217696"/>
    </source>
</evidence>
<dbReference type="InterPro" id="IPR005467">
    <property type="entry name" value="His_kinase_dom"/>
</dbReference>
<accession>A0A0U5B4L5</accession>
<evidence type="ECO:0000256" key="3">
    <source>
        <dbReference type="ARBA" id="ARBA00022553"/>
    </source>
</evidence>
<evidence type="ECO:0000256" key="2">
    <source>
        <dbReference type="ARBA" id="ARBA00012438"/>
    </source>
</evidence>
<dbReference type="Gene3D" id="3.30.565.10">
    <property type="entry name" value="Histidine kinase-like ATPase, C-terminal domain"/>
    <property type="match status" value="1"/>
</dbReference>
<dbReference type="InterPro" id="IPR036890">
    <property type="entry name" value="HATPase_C_sf"/>
</dbReference>
<evidence type="ECO:0000256" key="8">
    <source>
        <dbReference type="ARBA" id="ARBA00023012"/>
    </source>
</evidence>
<dbReference type="SMART" id="SM00387">
    <property type="entry name" value="HATPase_c"/>
    <property type="match status" value="1"/>
</dbReference>
<dbReference type="PANTHER" id="PTHR24421">
    <property type="entry name" value="NITRATE/NITRITE SENSOR PROTEIN NARX-RELATED"/>
    <property type="match status" value="1"/>
</dbReference>
<dbReference type="Pfam" id="PF17159">
    <property type="entry name" value="MASE3"/>
    <property type="match status" value="1"/>
</dbReference>
<keyword evidence="4 9" id="KW-0808">Transferase</keyword>
<reference evidence="9 10" key="1">
    <citation type="submission" date="2015-12" db="EMBL/GenBank/DDBJ databases">
        <title>Genome sequence of Aneurinibacillus soli.</title>
        <authorList>
            <person name="Lee J.S."/>
            <person name="Lee K.C."/>
            <person name="Kim K.K."/>
            <person name="Lee B.W."/>
        </authorList>
    </citation>
    <scope>NUCLEOTIDE SEQUENCE [LARGE SCALE GENOMIC DNA]</scope>
    <source>
        <strain evidence="9 10">CB4</strain>
    </source>
</reference>
<dbReference type="InterPro" id="IPR011712">
    <property type="entry name" value="Sig_transdc_His_kin_sub3_dim/P"/>
</dbReference>
<dbReference type="PROSITE" id="PS50109">
    <property type="entry name" value="HIS_KIN"/>
    <property type="match status" value="1"/>
</dbReference>
<dbReference type="PANTHER" id="PTHR24421:SF10">
    <property type="entry name" value="NITRATE_NITRITE SENSOR PROTEIN NARQ"/>
    <property type="match status" value="1"/>
</dbReference>
<dbReference type="Proteomes" id="UP000217696">
    <property type="component" value="Chromosome"/>
</dbReference>
<dbReference type="GO" id="GO:0005524">
    <property type="term" value="F:ATP binding"/>
    <property type="evidence" value="ECO:0007669"/>
    <property type="project" value="UniProtKB-KW"/>
</dbReference>
<dbReference type="AlphaFoldDB" id="A0A0U5B4L5"/>
<gene>
    <name evidence="9" type="primary">nreB_3</name>
    <name evidence="9" type="ORF">CB4_03499</name>
</gene>
<evidence type="ECO:0000256" key="6">
    <source>
        <dbReference type="ARBA" id="ARBA00022777"/>
    </source>
</evidence>
<dbReference type="GO" id="GO:0016020">
    <property type="term" value="C:membrane"/>
    <property type="evidence" value="ECO:0007669"/>
    <property type="project" value="InterPro"/>
</dbReference>
<protein>
    <recommendedName>
        <fullName evidence="2">histidine kinase</fullName>
        <ecNumber evidence="2">2.7.13.3</ecNumber>
    </recommendedName>
</protein>
<dbReference type="Pfam" id="PF02518">
    <property type="entry name" value="HATPase_c"/>
    <property type="match status" value="1"/>
</dbReference>